<evidence type="ECO:0000256" key="6">
    <source>
        <dbReference type="ARBA" id="ARBA00023231"/>
    </source>
</evidence>
<evidence type="ECO:0000256" key="2">
    <source>
        <dbReference type="ARBA" id="ARBA00022714"/>
    </source>
</evidence>
<feature type="binding site" evidence="9">
    <location>
        <position position="54"/>
    </location>
    <ligand>
        <name>Fe cation</name>
        <dbReference type="ChEBI" id="CHEBI:24875"/>
    </ligand>
</feature>
<gene>
    <name evidence="15" type="ORF">AAH17_07240</name>
    <name evidence="16" type="ORF">AAH24_08005</name>
    <name evidence="13" type="ORF">BVH53_07430</name>
    <name evidence="14" type="ORF">CX802_06570</name>
</gene>
<dbReference type="SUPFAM" id="SSF82649">
    <property type="entry name" value="SufE/NifU"/>
    <property type="match status" value="1"/>
</dbReference>
<dbReference type="EMBL" id="AABTCC010000018">
    <property type="protein sequence ID" value="EAI8859484.1"/>
    <property type="molecule type" value="Genomic_DNA"/>
</dbReference>
<evidence type="ECO:0000259" key="11">
    <source>
        <dbReference type="Pfam" id="PF01592"/>
    </source>
</evidence>
<comment type="function">
    <text evidence="8">May be involved in the formation or repair of [Fe-S] clusters present in iron-sulfur proteins.</text>
</comment>
<sequence length="333" mass="36446">MAKSNLISGNIWEEYSQKVQDAMNHPKNMGEITEEQANAMGCELIIADHGAESCGDAVRLYWAVEKNTDIIKDAKFKSFGCGTAIASSDYMAELCKGKTVDEAVKITNIDVEKAMRDDPEIPAVPPQKMHCSVMAYDVIKAAAASYKGVDPEHFEDEIIVCECARVSLGTIKEVIKLNDLKTVEDITKYTKAGAFCKSCIKPGGHEKREYYLVDILAETRAEMEAERLRAVADAKISGSGLDSDLSFEELTVVKQLKAVEAVIDENIRPMLVMDGGNMEILDIKKEDADGKIDIYIRYLGACSGCASGATGTLYAIENILQENLSPNIRVLPV</sequence>
<feature type="domain" description="NIF system FeS cluster assembly NifU N-terminal" evidence="11">
    <location>
        <begin position="14"/>
        <end position="148"/>
    </location>
</feature>
<dbReference type="GO" id="GO:0016226">
    <property type="term" value="P:iron-sulfur cluster assembly"/>
    <property type="evidence" value="ECO:0007669"/>
    <property type="project" value="InterPro"/>
</dbReference>
<dbReference type="InterPro" id="IPR041854">
    <property type="entry name" value="BFD-like_2Fe2S-bd_dom_sf"/>
</dbReference>
<evidence type="ECO:0000256" key="7">
    <source>
        <dbReference type="ARBA" id="ARBA00034078"/>
    </source>
</evidence>
<dbReference type="EMBL" id="AACCXM010000008">
    <property type="protein sequence ID" value="EAK0469298.1"/>
    <property type="molecule type" value="Genomic_DNA"/>
</dbReference>
<dbReference type="GO" id="GO:0005506">
    <property type="term" value="F:iron ion binding"/>
    <property type="evidence" value="ECO:0007669"/>
    <property type="project" value="InterPro"/>
</dbReference>
<dbReference type="EMBL" id="AABQDW010000013">
    <property type="protein sequence ID" value="EAI5408525.1"/>
    <property type="molecule type" value="Genomic_DNA"/>
</dbReference>
<name>A0A5L4IKX5_CAMFE</name>
<keyword evidence="6 8" id="KW-0535">Nitrogen fixation</keyword>
<dbReference type="InterPro" id="IPR016217">
    <property type="entry name" value="N_fixation_NifU"/>
</dbReference>
<keyword evidence="2 9" id="KW-0001">2Fe-2S</keyword>
<evidence type="ECO:0000256" key="1">
    <source>
        <dbReference type="ARBA" id="ARBA00015278"/>
    </source>
</evidence>
<dbReference type="Proteomes" id="UP000535509">
    <property type="component" value="Unassembled WGS sequence"/>
</dbReference>
<dbReference type="Gene3D" id="3.90.1010.10">
    <property type="match status" value="1"/>
</dbReference>
<protein>
    <recommendedName>
        <fullName evidence="1 8">Nitrogen fixation protein NifU</fullName>
    </recommendedName>
</protein>
<dbReference type="PANTHER" id="PTHR10093">
    <property type="entry name" value="IRON-SULFUR CLUSTER ASSEMBLY ENZYME NIFU HOMOLOG"/>
    <property type="match status" value="1"/>
</dbReference>
<feature type="binding site" evidence="9">
    <location>
        <position position="196"/>
    </location>
    <ligand>
        <name>[2Fe-2S] cluster</name>
        <dbReference type="ChEBI" id="CHEBI:190135"/>
    </ligand>
</feature>
<evidence type="ECO:0000256" key="5">
    <source>
        <dbReference type="ARBA" id="ARBA00023014"/>
    </source>
</evidence>
<comment type="similarity">
    <text evidence="8">Belongs to the NifU family.</text>
</comment>
<comment type="cofactor">
    <cofactor evidence="9">
        <name>Fe cation</name>
        <dbReference type="ChEBI" id="CHEBI:24875"/>
    </cofactor>
    <text evidence="9">Binds 1 Fe cation per subunit.</text>
</comment>
<feature type="binding site" evidence="9">
    <location>
        <position position="161"/>
    </location>
    <ligand>
        <name>[2Fe-2S] cluster</name>
        <dbReference type="ChEBI" id="CHEBI:190135"/>
    </ligand>
</feature>
<dbReference type="InterPro" id="IPR001075">
    <property type="entry name" value="NIF_FeS_clus_asmbl_NifU_C"/>
</dbReference>
<dbReference type="RefSeq" id="WP_002850779.1">
    <property type="nucleotide sequence ID" value="NZ_AABUZP020000066.1"/>
</dbReference>
<dbReference type="InterPro" id="IPR002871">
    <property type="entry name" value="NIF_FeS_clus_asmbl_NifU_N"/>
</dbReference>
<dbReference type="CDD" id="cd06664">
    <property type="entry name" value="IscU_like"/>
    <property type="match status" value="1"/>
</dbReference>
<evidence type="ECO:0000256" key="4">
    <source>
        <dbReference type="ARBA" id="ARBA00023004"/>
    </source>
</evidence>
<dbReference type="FunFam" id="1.10.10.1100:FF:000008">
    <property type="entry name" value="Nitrogen fixation protein NifU"/>
    <property type="match status" value="1"/>
</dbReference>
<feature type="domain" description="NIF system FeS cluster assembly NifU C-terminal" evidence="10">
    <location>
        <begin position="259"/>
        <end position="330"/>
    </location>
</feature>
<dbReference type="OMA" id="MWEYTDK"/>
<organism evidence="16">
    <name type="scientific">Campylobacter fetus</name>
    <dbReference type="NCBI Taxonomy" id="196"/>
    <lineage>
        <taxon>Bacteria</taxon>
        <taxon>Pseudomonadati</taxon>
        <taxon>Campylobacterota</taxon>
        <taxon>Epsilonproteobacteria</taxon>
        <taxon>Campylobacterales</taxon>
        <taxon>Campylobacteraceae</taxon>
        <taxon>Campylobacter</taxon>
    </lineage>
</organism>
<evidence type="ECO:0000313" key="17">
    <source>
        <dbReference type="Proteomes" id="UP000535509"/>
    </source>
</evidence>
<dbReference type="Pfam" id="PF01592">
    <property type="entry name" value="NifU_N"/>
    <property type="match status" value="1"/>
</dbReference>
<comment type="caution">
    <text evidence="16">The sequence shown here is derived from an EMBL/GenBank/DDBJ whole genome shotgun (WGS) entry which is preliminary data.</text>
</comment>
<evidence type="ECO:0000259" key="10">
    <source>
        <dbReference type="Pfam" id="PF01106"/>
    </source>
</evidence>
<dbReference type="AlphaFoldDB" id="A0A5L4IKX5"/>
<dbReference type="Proteomes" id="UP000557842">
    <property type="component" value="Unassembled WGS sequence"/>
</dbReference>
<evidence type="ECO:0000256" key="3">
    <source>
        <dbReference type="ARBA" id="ARBA00022723"/>
    </source>
</evidence>
<keyword evidence="3 9" id="KW-0479">Metal-binding</keyword>
<evidence type="ECO:0000313" key="18">
    <source>
        <dbReference type="Proteomes" id="UP000557842"/>
    </source>
</evidence>
<accession>A0A5L4IKX5</accession>
<comment type="cofactor">
    <cofactor evidence="9">
        <name>[2Fe-2S] cluster</name>
        <dbReference type="ChEBI" id="CHEBI:190135"/>
    </cofactor>
    <text evidence="9">Binds 1 [2Fe-2S] cluster per subunit.</text>
</comment>
<dbReference type="Pfam" id="PF04324">
    <property type="entry name" value="Fer2_BFD"/>
    <property type="match status" value="1"/>
</dbReference>
<evidence type="ECO:0000313" key="15">
    <source>
        <dbReference type="EMBL" id="EAK0453446.1"/>
    </source>
</evidence>
<keyword evidence="4 9" id="KW-0408">Iron</keyword>
<dbReference type="GO" id="GO:0051537">
    <property type="term" value="F:2 iron, 2 sulfur cluster binding"/>
    <property type="evidence" value="ECO:0007669"/>
    <property type="project" value="UniProtKB-KW"/>
</dbReference>
<keyword evidence="5 9" id="KW-0411">Iron-sulfur</keyword>
<evidence type="ECO:0000313" key="13">
    <source>
        <dbReference type="EMBL" id="EAI5408525.1"/>
    </source>
</evidence>
<evidence type="ECO:0000256" key="8">
    <source>
        <dbReference type="PIRNR" id="PIRNR000375"/>
    </source>
</evidence>
<proteinExistence type="inferred from homology"/>
<comment type="cofactor">
    <cofactor evidence="7">
        <name>[2Fe-2S] cluster</name>
        <dbReference type="ChEBI" id="CHEBI:190135"/>
    </cofactor>
</comment>
<dbReference type="PIRSF" id="PIRSF000375">
    <property type="entry name" value="NifU"/>
    <property type="match status" value="1"/>
</dbReference>
<feature type="binding site" evidence="9">
    <location>
        <position position="199"/>
    </location>
    <ligand>
        <name>[2Fe-2S] cluster</name>
        <dbReference type="ChEBI" id="CHEBI:190135"/>
    </ligand>
</feature>
<feature type="binding site" evidence="9">
    <location>
        <position position="81"/>
    </location>
    <ligand>
        <name>Fe cation</name>
        <dbReference type="ChEBI" id="CHEBI:24875"/>
    </ligand>
</feature>
<feature type="domain" description="BFD-like [2Fe-2S]-binding" evidence="12">
    <location>
        <begin position="159"/>
        <end position="201"/>
    </location>
</feature>
<dbReference type="Gene3D" id="3.30.300.130">
    <property type="entry name" value="Fe-S cluster assembly (FSCA)"/>
    <property type="match status" value="1"/>
</dbReference>
<dbReference type="SUPFAM" id="SSF117916">
    <property type="entry name" value="Fe-S cluster assembly (FSCA) domain-like"/>
    <property type="match status" value="1"/>
</dbReference>
<feature type="binding site" evidence="9">
    <location>
        <position position="163"/>
    </location>
    <ligand>
        <name>[2Fe-2S] cluster</name>
        <dbReference type="ChEBI" id="CHEBI:190135"/>
    </ligand>
</feature>
<evidence type="ECO:0000256" key="9">
    <source>
        <dbReference type="PIRSR" id="PIRSR000375-1"/>
    </source>
</evidence>
<evidence type="ECO:0000313" key="14">
    <source>
        <dbReference type="EMBL" id="EAI8859484.1"/>
    </source>
</evidence>
<reference evidence="16 18" key="1">
    <citation type="submission" date="2018-05" db="EMBL/GenBank/DDBJ databases">
        <authorList>
            <consortium name="PulseNet: The National Subtyping Network for Foodborne Disease Surveillance"/>
            <person name="Tarr C.L."/>
            <person name="Trees E."/>
            <person name="Katz L.S."/>
            <person name="Carleton-Romer H.A."/>
            <person name="Stroika S."/>
            <person name="Kucerova Z."/>
            <person name="Roache K.F."/>
            <person name="Sabol A.L."/>
            <person name="Besser J."/>
            <person name="Gerner-Smidt P."/>
        </authorList>
    </citation>
    <scope>NUCLEOTIDE SEQUENCE</scope>
    <source>
        <strain evidence="15">2014D-0197</strain>
        <strain evidence="13 18">2016D-0221</strain>
        <strain evidence="16">D4313</strain>
        <strain evidence="14 17">PNUSAC001503</strain>
    </source>
</reference>
<evidence type="ECO:0000259" key="12">
    <source>
        <dbReference type="Pfam" id="PF04324"/>
    </source>
</evidence>
<dbReference type="EMBL" id="AACCXK010000012">
    <property type="protein sequence ID" value="EAK0453446.1"/>
    <property type="molecule type" value="Genomic_DNA"/>
</dbReference>
<keyword evidence="17" id="KW-1185">Reference proteome</keyword>
<dbReference type="GeneID" id="61065510"/>
<dbReference type="InterPro" id="IPR034904">
    <property type="entry name" value="FSCA_dom_sf"/>
</dbReference>
<feature type="binding site" evidence="9">
    <location>
        <position position="131"/>
    </location>
    <ligand>
        <name>Fe cation</name>
        <dbReference type="ChEBI" id="CHEBI:24875"/>
    </ligand>
</feature>
<dbReference type="Gene3D" id="1.10.10.1100">
    <property type="entry name" value="BFD-like [2Fe-2S]-binding domain"/>
    <property type="match status" value="1"/>
</dbReference>
<evidence type="ECO:0000313" key="16">
    <source>
        <dbReference type="EMBL" id="EAK0469298.1"/>
    </source>
</evidence>
<dbReference type="Pfam" id="PF01106">
    <property type="entry name" value="NifU"/>
    <property type="match status" value="1"/>
</dbReference>
<dbReference type="InterPro" id="IPR007419">
    <property type="entry name" value="BFD-like_2Fe2S-bd_dom"/>
</dbReference>